<evidence type="ECO:0000256" key="3">
    <source>
        <dbReference type="ARBA" id="ARBA00022475"/>
    </source>
</evidence>
<dbReference type="InterPro" id="IPR005665">
    <property type="entry name" value="SecF_bac"/>
</dbReference>
<dbReference type="OrthoDB" id="9774769at2"/>
<dbReference type="SUPFAM" id="SSF82866">
    <property type="entry name" value="Multidrug efflux transporter AcrB transmembrane domain"/>
    <property type="match status" value="1"/>
</dbReference>
<evidence type="ECO:0000313" key="15">
    <source>
        <dbReference type="Proteomes" id="UP000199399"/>
    </source>
</evidence>
<feature type="transmembrane region" description="Helical" evidence="12">
    <location>
        <begin position="273"/>
        <end position="293"/>
    </location>
</feature>
<gene>
    <name evidence="12" type="primary">secF</name>
    <name evidence="14" type="ORF">SAMN04489759_103196</name>
</gene>
<comment type="similarity">
    <text evidence="12">Belongs to the SecD/SecF family. SecF subfamily.</text>
</comment>
<evidence type="ECO:0000256" key="2">
    <source>
        <dbReference type="ARBA" id="ARBA00022448"/>
    </source>
</evidence>
<evidence type="ECO:0000256" key="6">
    <source>
        <dbReference type="ARBA" id="ARBA00022989"/>
    </source>
</evidence>
<dbReference type="RefSeq" id="WP_093740733.1">
    <property type="nucleotide sequence ID" value="NZ_FNBP01000003.1"/>
</dbReference>
<dbReference type="EMBL" id="FNBP01000003">
    <property type="protein sequence ID" value="SDF80032.1"/>
    <property type="molecule type" value="Genomic_DNA"/>
</dbReference>
<comment type="similarity">
    <text evidence="10">In the C-terminal section; belongs to the SecD/SecF family. SecF subfamily.</text>
</comment>
<dbReference type="PANTHER" id="PTHR30081">
    <property type="entry name" value="PROTEIN-EXPORT MEMBRANE PROTEIN SEC"/>
    <property type="match status" value="1"/>
</dbReference>
<dbReference type="AlphaFoldDB" id="A0A1G7P139"/>
<dbReference type="NCBIfam" id="TIGR00966">
    <property type="entry name" value="transloc_SecF"/>
    <property type="match status" value="1"/>
</dbReference>
<dbReference type="InterPro" id="IPR022646">
    <property type="entry name" value="SecD/SecF_CS"/>
</dbReference>
<feature type="transmembrane region" description="Helical" evidence="12">
    <location>
        <begin position="198"/>
        <end position="219"/>
    </location>
</feature>
<feature type="transmembrane region" description="Helical" evidence="12">
    <location>
        <begin position="246"/>
        <end position="266"/>
    </location>
</feature>
<dbReference type="Pfam" id="PF07549">
    <property type="entry name" value="Sec_GG"/>
    <property type="match status" value="1"/>
</dbReference>
<evidence type="ECO:0000256" key="8">
    <source>
        <dbReference type="ARBA" id="ARBA00023136"/>
    </source>
</evidence>
<evidence type="ECO:0000256" key="9">
    <source>
        <dbReference type="ARBA" id="ARBA00059018"/>
    </source>
</evidence>
<keyword evidence="15" id="KW-1185">Reference proteome</keyword>
<organism evidence="14 15">
    <name type="scientific">Sulfitobacter delicatus</name>
    <dbReference type="NCBI Taxonomy" id="218672"/>
    <lineage>
        <taxon>Bacteria</taxon>
        <taxon>Pseudomonadati</taxon>
        <taxon>Pseudomonadota</taxon>
        <taxon>Alphaproteobacteria</taxon>
        <taxon>Rhodobacterales</taxon>
        <taxon>Roseobacteraceae</taxon>
        <taxon>Sulfitobacter</taxon>
    </lineage>
</organism>
<evidence type="ECO:0000259" key="13">
    <source>
        <dbReference type="Pfam" id="PF02355"/>
    </source>
</evidence>
<dbReference type="GO" id="GO:0005886">
    <property type="term" value="C:plasma membrane"/>
    <property type="evidence" value="ECO:0007669"/>
    <property type="project" value="UniProtKB-SubCell"/>
</dbReference>
<keyword evidence="2 12" id="KW-0813">Transport</keyword>
<evidence type="ECO:0000256" key="4">
    <source>
        <dbReference type="ARBA" id="ARBA00022692"/>
    </source>
</evidence>
<dbReference type="NCBIfam" id="TIGR00916">
    <property type="entry name" value="2A0604s01"/>
    <property type="match status" value="1"/>
</dbReference>
<comment type="subunit">
    <text evidence="12">Forms a complex with SecD. Part of the essential Sec protein translocation apparatus which comprises SecA, SecYEG and auxiliary proteins SecDF-YajC and YidC.</text>
</comment>
<comment type="function">
    <text evidence="9 12">Part of the Sec protein translocase complex. Interacts with the SecYEG preprotein conducting channel. SecDF uses the proton motive force (PMF) to complete protein translocation after the ATP-dependent function of SecA.</text>
</comment>
<keyword evidence="7 12" id="KW-0811">Translocation</keyword>
<evidence type="ECO:0000256" key="11">
    <source>
        <dbReference type="ARBA" id="ARBA00061053"/>
    </source>
</evidence>
<reference evidence="15" key="1">
    <citation type="submission" date="2016-10" db="EMBL/GenBank/DDBJ databases">
        <authorList>
            <person name="Varghese N."/>
            <person name="Submissions S."/>
        </authorList>
    </citation>
    <scope>NUCLEOTIDE SEQUENCE [LARGE SCALE GENOMIC DNA]</scope>
    <source>
        <strain evidence="15">DSM 16477</strain>
    </source>
</reference>
<dbReference type="GO" id="GO:0015450">
    <property type="term" value="F:protein-transporting ATPase activity"/>
    <property type="evidence" value="ECO:0007669"/>
    <property type="project" value="InterPro"/>
</dbReference>
<keyword evidence="4 12" id="KW-0812">Transmembrane</keyword>
<name>A0A1G7P139_9RHOB</name>
<keyword evidence="8 12" id="KW-0472">Membrane</keyword>
<comment type="similarity">
    <text evidence="11">In the N-terminal section; belongs to the SecD/SecF family. SecD subfamily.</text>
</comment>
<dbReference type="Proteomes" id="UP000199399">
    <property type="component" value="Unassembled WGS sequence"/>
</dbReference>
<keyword evidence="3 12" id="KW-1003">Cell membrane</keyword>
<evidence type="ECO:0000256" key="12">
    <source>
        <dbReference type="HAMAP-Rule" id="MF_01464"/>
    </source>
</evidence>
<evidence type="ECO:0000256" key="1">
    <source>
        <dbReference type="ARBA" id="ARBA00004651"/>
    </source>
</evidence>
<dbReference type="GO" id="GO:0006605">
    <property type="term" value="P:protein targeting"/>
    <property type="evidence" value="ECO:0007669"/>
    <property type="project" value="UniProtKB-UniRule"/>
</dbReference>
<dbReference type="PANTHER" id="PTHR30081:SF8">
    <property type="entry name" value="PROTEIN TRANSLOCASE SUBUNIT SECF"/>
    <property type="match status" value="1"/>
</dbReference>
<dbReference type="InterPro" id="IPR048634">
    <property type="entry name" value="SecD_SecF_C"/>
</dbReference>
<dbReference type="InterPro" id="IPR022813">
    <property type="entry name" value="SecD/SecF_arch_bac"/>
</dbReference>
<dbReference type="HAMAP" id="MF_01464_B">
    <property type="entry name" value="SecF_B"/>
    <property type="match status" value="1"/>
</dbReference>
<accession>A0A1G7P139</accession>
<keyword evidence="6 12" id="KW-1133">Transmembrane helix</keyword>
<feature type="transmembrane region" description="Helical" evidence="12">
    <location>
        <begin position="143"/>
        <end position="164"/>
    </location>
</feature>
<keyword evidence="5 12" id="KW-0653">Protein transport</keyword>
<evidence type="ECO:0000313" key="14">
    <source>
        <dbReference type="EMBL" id="SDF80032.1"/>
    </source>
</evidence>
<dbReference type="Pfam" id="PF02355">
    <property type="entry name" value="SecD_SecF_C"/>
    <property type="match status" value="1"/>
</dbReference>
<dbReference type="InterPro" id="IPR022645">
    <property type="entry name" value="SecD/SecF_bac"/>
</dbReference>
<dbReference type="GO" id="GO:0065002">
    <property type="term" value="P:intracellular protein transmembrane transport"/>
    <property type="evidence" value="ECO:0007669"/>
    <property type="project" value="UniProtKB-UniRule"/>
</dbReference>
<dbReference type="GO" id="GO:0043952">
    <property type="term" value="P:protein transport by the Sec complex"/>
    <property type="evidence" value="ECO:0007669"/>
    <property type="project" value="UniProtKB-UniRule"/>
</dbReference>
<dbReference type="STRING" id="218672.SAMN04489759_103196"/>
<feature type="domain" description="Protein export membrane protein SecD/SecF C-terminal" evidence="13">
    <location>
        <begin position="116"/>
        <end position="301"/>
    </location>
</feature>
<feature type="transmembrane region" description="Helical" evidence="12">
    <location>
        <begin position="20"/>
        <end position="45"/>
    </location>
</feature>
<feature type="transmembrane region" description="Helical" evidence="12">
    <location>
        <begin position="170"/>
        <end position="191"/>
    </location>
</feature>
<dbReference type="PRINTS" id="PR01755">
    <property type="entry name" value="SECFTRNLCASE"/>
</dbReference>
<sequence>MRLKLVPDNTNFDFFGYAKITFGASVVAMILSLIAWGVMGLNFGIDFRGGTTLRTEAAQAVDVGAYRDALSPLELGDVTISEVFDPGFRDDQHVAMIRVQAQEGQEAATTDTVQAIQKALQEVSPDIKFTSVESVGPKVSGELIQTAFLAVGGALAAILIYIWLRFEWQFSVGAVVALFHDVVLTIGLFSILQIRFDLPVVAAILTIIGYSINDTVVIFDRLRENLRKYKKRPLREVMNLSVNETLSRTLMTSGTTLLALIALLILGGDVIRAFVFAITWGVVVGTYSSVYVAKNVVLYLGVKRDWSKPDAGAGTQFANIDA</sequence>
<dbReference type="InterPro" id="IPR055344">
    <property type="entry name" value="SecD_SecF_C_bact"/>
</dbReference>
<protein>
    <recommendedName>
        <fullName evidence="12">Protein-export membrane protein SecF</fullName>
    </recommendedName>
</protein>
<proteinExistence type="inferred from homology"/>
<comment type="subcellular location">
    <subcellularLocation>
        <location evidence="1 12">Cell membrane</location>
        <topology evidence="1 12">Multi-pass membrane protein</topology>
    </subcellularLocation>
</comment>
<evidence type="ECO:0000256" key="7">
    <source>
        <dbReference type="ARBA" id="ARBA00023010"/>
    </source>
</evidence>
<evidence type="ECO:0000256" key="5">
    <source>
        <dbReference type="ARBA" id="ARBA00022927"/>
    </source>
</evidence>
<evidence type="ECO:0000256" key="10">
    <source>
        <dbReference type="ARBA" id="ARBA00060856"/>
    </source>
</evidence>
<dbReference type="Gene3D" id="1.20.1640.10">
    <property type="entry name" value="Multidrug efflux transporter AcrB transmembrane domain"/>
    <property type="match status" value="1"/>
</dbReference>
<dbReference type="FunFam" id="1.20.1640.10:FF:000024">
    <property type="entry name" value="Multifunctional fusion protein"/>
    <property type="match status" value="1"/>
</dbReference>